<dbReference type="EMBL" id="CM000780">
    <property type="protein sequence ID" value="AQK48629.1"/>
    <property type="molecule type" value="Genomic_DNA"/>
</dbReference>
<dbReference type="InParanoid" id="A0A1D6PNU9"/>
<dbReference type="SUPFAM" id="SSF53590">
    <property type="entry name" value="Nucleoside hydrolase"/>
    <property type="match status" value="1"/>
</dbReference>
<dbReference type="SMR" id="A0A1D6PNU9"/>
<dbReference type="Pfam" id="PF02736">
    <property type="entry name" value="Myosin_N"/>
    <property type="match status" value="1"/>
</dbReference>
<evidence type="ECO:0000313" key="10">
    <source>
        <dbReference type="EMBL" id="AQK48629.1"/>
    </source>
</evidence>
<gene>
    <name evidence="11" type="ORF">ZEAMMB73_Zm00001d029646</name>
    <name evidence="10" type="ORF">ZEAMMB73_Zm00001d048701</name>
</gene>
<organism evidence="10">
    <name type="scientific">Zea mays</name>
    <name type="common">Maize</name>
    <dbReference type="NCBI Taxonomy" id="4577"/>
    <lineage>
        <taxon>Eukaryota</taxon>
        <taxon>Viridiplantae</taxon>
        <taxon>Streptophyta</taxon>
        <taxon>Embryophyta</taxon>
        <taxon>Tracheophyta</taxon>
        <taxon>Spermatophyta</taxon>
        <taxon>Magnoliopsida</taxon>
        <taxon>Liliopsida</taxon>
        <taxon>Poales</taxon>
        <taxon>Poaceae</taxon>
        <taxon>PACMAD clade</taxon>
        <taxon>Panicoideae</taxon>
        <taxon>Andropogonodae</taxon>
        <taxon>Andropogoneae</taxon>
        <taxon>Tripsacinae</taxon>
        <taxon>Zea</taxon>
    </lineage>
</organism>
<evidence type="ECO:0000256" key="4">
    <source>
        <dbReference type="ARBA" id="ARBA00022840"/>
    </source>
</evidence>
<proteinExistence type="inferred from homology"/>
<dbReference type="InterPro" id="IPR036452">
    <property type="entry name" value="Ribo_hydro-like"/>
</dbReference>
<sequence>MVVEAAVAAVLVEEMWWRQLDSIVSAVSFGLMSMFLAIAILEHFLRPLAHTLEHAPPRGIRHRLLLFLSRGGERSAAPSLDLEAATKLQAHAPLEMGPMRTRIRNWTMGPTGWPRGGCGSRSPSALMSSASVSRSSGSSTEQGAAMPFHGVPHQLSEVHKKRTLYHPELPSASRDEATGNSPFTVFIYFCSPDVRPKHTTRKILHILSFPLNLIRQAAQNIANIPVVTLNQVNMSTDRTEPLFDGADDTMAIFLALRSPKLEVLGLTTTFGNVHTALATRNALHLVPPPTFLPLSPPPCSGIPSNDQESHQAEDRKLCPRFRRPEDRKLRPRFRRPLWIEVRQVGAPPRIVGSTETTSSPTSSYASMLNIVTGSHIWVEDKDLSWVDGEVFRIDGQNAHVRTTKGKAGWRIVAATRDRCSCVAVTTIPWSQGNVSKLIFQIGIYGSF</sequence>
<evidence type="ECO:0000259" key="8">
    <source>
        <dbReference type="Pfam" id="PF01156"/>
    </source>
</evidence>
<keyword evidence="3" id="KW-0378">Hydrolase</keyword>
<dbReference type="InterPro" id="IPR004009">
    <property type="entry name" value="SH3_Myosin"/>
</dbReference>
<feature type="domain" description="Myosin N-terminal SH3-like" evidence="9">
    <location>
        <begin position="373"/>
        <end position="406"/>
    </location>
</feature>
<dbReference type="GO" id="GO:0016799">
    <property type="term" value="F:hydrolase activity, hydrolyzing N-glycosyl compounds"/>
    <property type="evidence" value="ECO:0007669"/>
    <property type="project" value="InterPro"/>
</dbReference>
<evidence type="ECO:0000259" key="9">
    <source>
        <dbReference type="Pfam" id="PF02736"/>
    </source>
</evidence>
<feature type="compositionally biased region" description="Low complexity" evidence="6">
    <location>
        <begin position="120"/>
        <end position="139"/>
    </location>
</feature>
<feature type="region of interest" description="Disordered" evidence="6">
    <location>
        <begin position="295"/>
        <end position="316"/>
    </location>
</feature>
<keyword evidence="5" id="KW-0326">Glycosidase</keyword>
<evidence type="ECO:0000256" key="2">
    <source>
        <dbReference type="ARBA" id="ARBA00022741"/>
    </source>
</evidence>
<dbReference type="GO" id="GO:0016459">
    <property type="term" value="C:myosin complex"/>
    <property type="evidence" value="ECO:0007669"/>
    <property type="project" value="InterPro"/>
</dbReference>
<feature type="domain" description="Inosine/uridine-preferring nucleoside hydrolase" evidence="8">
    <location>
        <begin position="245"/>
        <end position="285"/>
    </location>
</feature>
<dbReference type="InterPro" id="IPR023186">
    <property type="entry name" value="IUNH"/>
</dbReference>
<name>A0A1D6PNU9_MAIZE</name>
<evidence type="ECO:0000256" key="3">
    <source>
        <dbReference type="ARBA" id="ARBA00022801"/>
    </source>
</evidence>
<protein>
    <recommendedName>
        <fullName evidence="12">Uridine nucleosidase 2</fullName>
    </recommendedName>
</protein>
<dbReference type="AlphaFoldDB" id="A0A1D6PNU9"/>
<evidence type="ECO:0008006" key="12">
    <source>
        <dbReference type="Google" id="ProtNLM"/>
    </source>
</evidence>
<accession>A0A1D6PNU9</accession>
<evidence type="ECO:0000256" key="6">
    <source>
        <dbReference type="SAM" id="MobiDB-lite"/>
    </source>
</evidence>
<dbReference type="STRING" id="4577.A0A1D6PNU9"/>
<dbReference type="GO" id="GO:0005524">
    <property type="term" value="F:ATP binding"/>
    <property type="evidence" value="ECO:0007669"/>
    <property type="project" value="UniProtKB-KW"/>
</dbReference>
<evidence type="ECO:0000256" key="1">
    <source>
        <dbReference type="ARBA" id="ARBA00009176"/>
    </source>
</evidence>
<comment type="similarity">
    <text evidence="1">Belongs to the IUNH family.</text>
</comment>
<evidence type="ECO:0000256" key="7">
    <source>
        <dbReference type="SAM" id="Phobius"/>
    </source>
</evidence>
<dbReference type="IntAct" id="A0A1D6PNU9">
    <property type="interactions" value="2"/>
</dbReference>
<dbReference type="Gene3D" id="3.90.245.10">
    <property type="entry name" value="Ribonucleoside hydrolase-like"/>
    <property type="match status" value="1"/>
</dbReference>
<dbReference type="InterPro" id="IPR001910">
    <property type="entry name" value="Inosine/uridine_hydrolase_dom"/>
</dbReference>
<feature type="region of interest" description="Disordered" evidence="6">
    <location>
        <begin position="110"/>
        <end position="143"/>
    </location>
</feature>
<dbReference type="PANTHER" id="PTHR12304:SF4">
    <property type="entry name" value="URIDINE NUCLEOSIDASE"/>
    <property type="match status" value="1"/>
</dbReference>
<evidence type="ECO:0000256" key="5">
    <source>
        <dbReference type="ARBA" id="ARBA00023295"/>
    </source>
</evidence>
<feature type="transmembrane region" description="Helical" evidence="7">
    <location>
        <begin position="23"/>
        <end position="41"/>
    </location>
</feature>
<keyword evidence="2" id="KW-0547">Nucleotide-binding</keyword>
<feature type="compositionally biased region" description="Basic and acidic residues" evidence="6">
    <location>
        <begin position="307"/>
        <end position="316"/>
    </location>
</feature>
<dbReference type="Pfam" id="PF01156">
    <property type="entry name" value="IU_nuc_hydro"/>
    <property type="match status" value="1"/>
</dbReference>
<dbReference type="PANTHER" id="PTHR12304">
    <property type="entry name" value="INOSINE-URIDINE PREFERRING NUCLEOSIDE HYDROLASE"/>
    <property type="match status" value="1"/>
</dbReference>
<keyword evidence="7" id="KW-1133">Transmembrane helix</keyword>
<evidence type="ECO:0000313" key="11">
    <source>
        <dbReference type="EMBL" id="ONL99229.1"/>
    </source>
</evidence>
<dbReference type="GO" id="GO:0003774">
    <property type="term" value="F:cytoskeletal motor activity"/>
    <property type="evidence" value="ECO:0007669"/>
    <property type="project" value="InterPro"/>
</dbReference>
<keyword evidence="7" id="KW-0812">Transmembrane</keyword>
<keyword evidence="7" id="KW-0472">Membrane</keyword>
<dbReference type="ExpressionAtlas" id="A0A1D6PNU9">
    <property type="expression patterns" value="baseline and differential"/>
</dbReference>
<keyword evidence="4" id="KW-0067">ATP-binding</keyword>
<dbReference type="EMBL" id="CM007647">
    <property type="protein sequence ID" value="ONL99229.1"/>
    <property type="molecule type" value="Genomic_DNA"/>
</dbReference>
<reference evidence="10" key="1">
    <citation type="submission" date="2015-12" db="EMBL/GenBank/DDBJ databases">
        <title>Update maize B73 reference genome by single molecule sequencing technologies.</title>
        <authorList>
            <consortium name="Maize Genome Sequencing Project"/>
            <person name="Ware D."/>
        </authorList>
    </citation>
    <scope>NUCLEOTIDE SEQUENCE</scope>
    <source>
        <tissue evidence="10">Seedling</tissue>
    </source>
</reference>